<dbReference type="Gramene" id="Os10t0560850-00">
    <property type="protein sequence ID" value="Os10t0560850-00"/>
    <property type="gene ID" value="Os10g0560850"/>
</dbReference>
<reference evidence="3" key="1">
    <citation type="journal article" date="2005" name="Nature">
        <title>The map-based sequence of the rice genome.</title>
        <authorList>
            <consortium name="International rice genome sequencing project (IRGSP)"/>
            <person name="Matsumoto T."/>
            <person name="Wu J."/>
            <person name="Kanamori H."/>
            <person name="Katayose Y."/>
            <person name="Fujisawa M."/>
            <person name="Namiki N."/>
            <person name="Mizuno H."/>
            <person name="Yamamoto K."/>
            <person name="Antonio B.A."/>
            <person name="Baba T."/>
            <person name="Sakata K."/>
            <person name="Nagamura Y."/>
            <person name="Aoki H."/>
            <person name="Arikawa K."/>
            <person name="Arita K."/>
            <person name="Bito T."/>
            <person name="Chiden Y."/>
            <person name="Fujitsuka N."/>
            <person name="Fukunaka R."/>
            <person name="Hamada M."/>
            <person name="Harada C."/>
            <person name="Hayashi A."/>
            <person name="Hijishita S."/>
            <person name="Honda M."/>
            <person name="Hosokawa S."/>
            <person name="Ichikawa Y."/>
            <person name="Idonuma A."/>
            <person name="Iijima M."/>
            <person name="Ikeda M."/>
            <person name="Ikeno M."/>
            <person name="Ito K."/>
            <person name="Ito S."/>
            <person name="Ito T."/>
            <person name="Ito Y."/>
            <person name="Ito Y."/>
            <person name="Iwabuchi A."/>
            <person name="Kamiya K."/>
            <person name="Karasawa W."/>
            <person name="Kurita K."/>
            <person name="Katagiri S."/>
            <person name="Kikuta A."/>
            <person name="Kobayashi H."/>
            <person name="Kobayashi N."/>
            <person name="Machita K."/>
            <person name="Maehara T."/>
            <person name="Masukawa M."/>
            <person name="Mizubayashi T."/>
            <person name="Mukai Y."/>
            <person name="Nagasaki H."/>
            <person name="Nagata Y."/>
            <person name="Naito S."/>
            <person name="Nakashima M."/>
            <person name="Nakama Y."/>
            <person name="Nakamichi Y."/>
            <person name="Nakamura M."/>
            <person name="Meguro A."/>
            <person name="Negishi M."/>
            <person name="Ohta I."/>
            <person name="Ohta T."/>
            <person name="Okamoto M."/>
            <person name="Ono N."/>
            <person name="Saji S."/>
            <person name="Sakaguchi M."/>
            <person name="Sakai K."/>
            <person name="Shibata M."/>
            <person name="Shimokawa T."/>
            <person name="Song J."/>
            <person name="Takazaki Y."/>
            <person name="Terasawa K."/>
            <person name="Tsugane M."/>
            <person name="Tsuji K."/>
            <person name="Ueda S."/>
            <person name="Waki K."/>
            <person name="Yamagata H."/>
            <person name="Yamamoto M."/>
            <person name="Yamamoto S."/>
            <person name="Yamane H."/>
            <person name="Yoshiki S."/>
            <person name="Yoshihara R."/>
            <person name="Yukawa K."/>
            <person name="Zhong H."/>
            <person name="Yano M."/>
            <person name="Yuan Q."/>
            <person name="Ouyang S."/>
            <person name="Liu J."/>
            <person name="Jones K.M."/>
            <person name="Gansberger K."/>
            <person name="Moffat K."/>
            <person name="Hill J."/>
            <person name="Bera J."/>
            <person name="Fadrosh D."/>
            <person name="Jin S."/>
            <person name="Johri S."/>
            <person name="Kim M."/>
            <person name="Overton L."/>
            <person name="Reardon M."/>
            <person name="Tsitrin T."/>
            <person name="Vuong H."/>
            <person name="Weaver B."/>
            <person name="Ciecko A."/>
            <person name="Tallon L."/>
            <person name="Jackson J."/>
            <person name="Pai G."/>
            <person name="Aken S.V."/>
            <person name="Utterback T."/>
            <person name="Reidmuller S."/>
            <person name="Feldblyum T."/>
            <person name="Hsiao J."/>
            <person name="Zismann V."/>
            <person name="Iobst S."/>
            <person name="de Vazeille A.R."/>
            <person name="Buell C.R."/>
            <person name="Ying K."/>
            <person name="Li Y."/>
            <person name="Lu T."/>
            <person name="Huang Y."/>
            <person name="Zhao Q."/>
            <person name="Feng Q."/>
            <person name="Zhang L."/>
            <person name="Zhu J."/>
            <person name="Weng Q."/>
            <person name="Mu J."/>
            <person name="Lu Y."/>
            <person name="Fan D."/>
            <person name="Liu Y."/>
            <person name="Guan J."/>
            <person name="Zhang Y."/>
            <person name="Yu S."/>
            <person name="Liu X."/>
            <person name="Zhang Y."/>
            <person name="Hong G."/>
            <person name="Han B."/>
            <person name="Choisne N."/>
            <person name="Demange N."/>
            <person name="Orjeda G."/>
            <person name="Samain S."/>
            <person name="Cattolico L."/>
            <person name="Pelletier E."/>
            <person name="Couloux A."/>
            <person name="Segurens B."/>
            <person name="Wincker P."/>
            <person name="D'Hont A."/>
            <person name="Scarpelli C."/>
            <person name="Weissenbach J."/>
            <person name="Salanoubat M."/>
            <person name="Quetier F."/>
            <person name="Yu Y."/>
            <person name="Kim H.R."/>
            <person name="Rambo T."/>
            <person name="Currie J."/>
            <person name="Collura K."/>
            <person name="Luo M."/>
            <person name="Yang T."/>
            <person name="Ammiraju J.S.S."/>
            <person name="Engler F."/>
            <person name="Soderlund C."/>
            <person name="Wing R.A."/>
            <person name="Palmer L.E."/>
            <person name="de la Bastide M."/>
            <person name="Spiegel L."/>
            <person name="Nascimento L."/>
            <person name="Zutavern T."/>
            <person name="O'Shaughnessy A."/>
            <person name="Dike S."/>
            <person name="Dedhia N."/>
            <person name="Preston R."/>
            <person name="Balija V."/>
            <person name="McCombie W.R."/>
            <person name="Chow T."/>
            <person name="Chen H."/>
            <person name="Chung M."/>
            <person name="Chen C."/>
            <person name="Shaw J."/>
            <person name="Wu H."/>
            <person name="Hsiao K."/>
            <person name="Chao Y."/>
            <person name="Chu M."/>
            <person name="Cheng C."/>
            <person name="Hour A."/>
            <person name="Lee P."/>
            <person name="Lin S."/>
            <person name="Lin Y."/>
            <person name="Liou J."/>
            <person name="Liu S."/>
            <person name="Hsing Y."/>
            <person name="Raghuvanshi S."/>
            <person name="Mohanty A."/>
            <person name="Bharti A.K."/>
            <person name="Gaur A."/>
            <person name="Gupta V."/>
            <person name="Kumar D."/>
            <person name="Ravi V."/>
            <person name="Vij S."/>
            <person name="Kapur A."/>
            <person name="Khurana P."/>
            <person name="Khurana P."/>
            <person name="Khurana J.P."/>
            <person name="Tyagi A.K."/>
            <person name="Gaikwad K."/>
            <person name="Singh A."/>
            <person name="Dalal V."/>
            <person name="Srivastava S."/>
            <person name="Dixit A."/>
            <person name="Pal A.K."/>
            <person name="Ghazi I.A."/>
            <person name="Yadav M."/>
            <person name="Pandit A."/>
            <person name="Bhargava A."/>
            <person name="Sureshbabu K."/>
            <person name="Batra K."/>
            <person name="Sharma T.R."/>
            <person name="Mohapatra T."/>
            <person name="Singh N.K."/>
            <person name="Messing J."/>
            <person name="Nelson A.B."/>
            <person name="Fuks G."/>
            <person name="Kavchok S."/>
            <person name="Keizer G."/>
            <person name="Linton E."/>
            <person name="Llaca V."/>
            <person name="Song R."/>
            <person name="Tanyolac B."/>
            <person name="Young S."/>
            <person name="Ho-Il K."/>
            <person name="Hahn J.H."/>
            <person name="Sangsakoo G."/>
            <person name="Vanavichit A."/>
            <person name="de Mattos Luiz.A.T."/>
            <person name="Zimmer P.D."/>
            <person name="Malone G."/>
            <person name="Dellagostin O."/>
            <person name="de Oliveira A.C."/>
            <person name="Bevan M."/>
            <person name="Bancroft I."/>
            <person name="Minx P."/>
            <person name="Cordum H."/>
            <person name="Wilson R."/>
            <person name="Cheng Z."/>
            <person name="Jin W."/>
            <person name="Jiang J."/>
            <person name="Leong S.A."/>
            <person name="Iwama H."/>
            <person name="Gojobori T."/>
            <person name="Itoh T."/>
            <person name="Niimura Y."/>
            <person name="Fujii Y."/>
            <person name="Habara T."/>
            <person name="Sakai H."/>
            <person name="Sato Y."/>
            <person name="Wilson G."/>
            <person name="Kumar K."/>
            <person name="McCouch S."/>
            <person name="Juretic N."/>
            <person name="Hoen D."/>
            <person name="Wright S."/>
            <person name="Bruskiewich R."/>
            <person name="Bureau T."/>
            <person name="Miyao A."/>
            <person name="Hirochika H."/>
            <person name="Nishikawa T."/>
            <person name="Kadowaki K."/>
            <person name="Sugiura M."/>
            <person name="Burr B."/>
            <person name="Sasaki T."/>
        </authorList>
    </citation>
    <scope>NUCLEOTIDE SEQUENCE [LARGE SCALE GENOMIC DNA]</scope>
    <source>
        <strain evidence="3">cv. Nipponbare</strain>
    </source>
</reference>
<organism evidence="2 3">
    <name type="scientific">Oryza sativa subsp. japonica</name>
    <name type="common">Rice</name>
    <dbReference type="NCBI Taxonomy" id="39947"/>
    <lineage>
        <taxon>Eukaryota</taxon>
        <taxon>Viridiplantae</taxon>
        <taxon>Streptophyta</taxon>
        <taxon>Embryophyta</taxon>
        <taxon>Tracheophyta</taxon>
        <taxon>Spermatophyta</taxon>
        <taxon>Magnoliopsida</taxon>
        <taxon>Liliopsida</taxon>
        <taxon>Poales</taxon>
        <taxon>Poaceae</taxon>
        <taxon>BOP clade</taxon>
        <taxon>Oryzoideae</taxon>
        <taxon>Oryzeae</taxon>
        <taxon>Oryzinae</taxon>
        <taxon>Oryza</taxon>
        <taxon>Oryza sativa</taxon>
    </lineage>
</organism>
<accession>A0A0P0XXQ1</accession>
<dbReference type="PaxDb" id="39947-A0A0P0XXQ1"/>
<feature type="region of interest" description="Disordered" evidence="1">
    <location>
        <begin position="40"/>
        <end position="98"/>
    </location>
</feature>
<dbReference type="AlphaFoldDB" id="A0A0P0XXQ1"/>
<proteinExistence type="predicted"/>
<evidence type="ECO:0000313" key="2">
    <source>
        <dbReference type="EMBL" id="BAT12052.1"/>
    </source>
</evidence>
<keyword evidence="3" id="KW-1185">Reference proteome</keyword>
<reference evidence="2 3" key="3">
    <citation type="journal article" date="2013" name="Rice">
        <title>Improvement of the Oryza sativa Nipponbare reference genome using next generation sequence and optical map data.</title>
        <authorList>
            <person name="Kawahara Y."/>
            <person name="de la Bastide M."/>
            <person name="Hamilton J.P."/>
            <person name="Kanamori H."/>
            <person name="McCombie W.R."/>
            <person name="Ouyang S."/>
            <person name="Schwartz D.C."/>
            <person name="Tanaka T."/>
            <person name="Wu J."/>
            <person name="Zhou S."/>
            <person name="Childs K.L."/>
            <person name="Davidson R.M."/>
            <person name="Lin H."/>
            <person name="Quesada-Ocampo L."/>
            <person name="Vaillancourt B."/>
            <person name="Sakai H."/>
            <person name="Lee S.S."/>
            <person name="Kim J."/>
            <person name="Numa H."/>
            <person name="Itoh T."/>
            <person name="Buell C.R."/>
            <person name="Matsumoto T."/>
        </authorList>
    </citation>
    <scope>NUCLEOTIDE SEQUENCE [LARGE SCALE GENOMIC DNA]</scope>
    <source>
        <strain evidence="3">cv. Nipponbare</strain>
    </source>
</reference>
<evidence type="ECO:0000256" key="1">
    <source>
        <dbReference type="SAM" id="MobiDB-lite"/>
    </source>
</evidence>
<feature type="compositionally biased region" description="Basic and acidic residues" evidence="1">
    <location>
        <begin position="68"/>
        <end position="98"/>
    </location>
</feature>
<name>A0A0P0XXQ1_ORYSJ</name>
<evidence type="ECO:0000313" key="3">
    <source>
        <dbReference type="Proteomes" id="UP000059680"/>
    </source>
</evidence>
<dbReference type="Proteomes" id="UP000059680">
    <property type="component" value="Chromosome 10"/>
</dbReference>
<feature type="non-terminal residue" evidence="2">
    <location>
        <position position="98"/>
    </location>
</feature>
<protein>
    <submittedName>
        <fullName evidence="2">Os10g0560850 protein</fullName>
    </submittedName>
</protein>
<sequence length="98" mass="10925">MEAKQMIKKGWTFSQPLVERCAVEPDLDGCAVPRAWAGEGLRRRGRRREGDGARGAQEAPGRQPRQRGVHERVPLRHSVEQLEGAEKTRQIDDKGAGV</sequence>
<dbReference type="InParanoid" id="A0A0P0XXQ1"/>
<reference evidence="2 3" key="2">
    <citation type="journal article" date="2013" name="Plant Cell Physiol.">
        <title>Rice Annotation Project Database (RAP-DB): an integrative and interactive database for rice genomics.</title>
        <authorList>
            <person name="Sakai H."/>
            <person name="Lee S.S."/>
            <person name="Tanaka T."/>
            <person name="Numa H."/>
            <person name="Kim J."/>
            <person name="Kawahara Y."/>
            <person name="Wakimoto H."/>
            <person name="Yang C.C."/>
            <person name="Iwamoto M."/>
            <person name="Abe T."/>
            <person name="Yamada Y."/>
            <person name="Muto A."/>
            <person name="Inokuchi H."/>
            <person name="Ikemura T."/>
            <person name="Matsumoto T."/>
            <person name="Sasaki T."/>
            <person name="Itoh T."/>
        </authorList>
    </citation>
    <scope>NUCLEOTIDE SEQUENCE [LARGE SCALE GENOMIC DNA]</scope>
    <source>
        <strain evidence="3">cv. Nipponbare</strain>
    </source>
</reference>
<gene>
    <name evidence="2" type="ordered locus">Os10g0560850</name>
    <name evidence="2" type="ORF">OSNPB_100560850</name>
</gene>
<dbReference type="EMBL" id="AP014966">
    <property type="protein sequence ID" value="BAT12052.1"/>
    <property type="molecule type" value="Genomic_DNA"/>
</dbReference>